<dbReference type="GO" id="GO:0022904">
    <property type="term" value="P:respiratory electron transport chain"/>
    <property type="evidence" value="ECO:0007669"/>
    <property type="project" value="InterPro"/>
</dbReference>
<evidence type="ECO:0000313" key="9">
    <source>
        <dbReference type="EMBL" id="BAS28736.1"/>
    </source>
</evidence>
<evidence type="ECO:0000256" key="7">
    <source>
        <dbReference type="SAM" id="Phobius"/>
    </source>
</evidence>
<comment type="subcellular location">
    <subcellularLocation>
        <location evidence="1">Cell membrane</location>
        <topology evidence="1">Multi-pass membrane protein</topology>
    </subcellularLocation>
</comment>
<dbReference type="PANTHER" id="PTHR30485:SF0">
    <property type="entry name" value="NI_FE-HYDROGENASE 1 B-TYPE CYTOCHROME SUBUNIT-RELATED"/>
    <property type="match status" value="1"/>
</dbReference>
<dbReference type="Pfam" id="PF01292">
    <property type="entry name" value="Ni_hydr_CYTB"/>
    <property type="match status" value="1"/>
</dbReference>
<dbReference type="GO" id="GO:0005886">
    <property type="term" value="C:plasma membrane"/>
    <property type="evidence" value="ECO:0007669"/>
    <property type="project" value="UniProtKB-SubCell"/>
</dbReference>
<evidence type="ECO:0000256" key="5">
    <source>
        <dbReference type="ARBA" id="ARBA00023136"/>
    </source>
</evidence>
<evidence type="ECO:0000256" key="1">
    <source>
        <dbReference type="ARBA" id="ARBA00004651"/>
    </source>
</evidence>
<dbReference type="EMBL" id="AP014924">
    <property type="protein sequence ID" value="BAS28736.1"/>
    <property type="molecule type" value="Genomic_DNA"/>
</dbReference>
<dbReference type="SUPFAM" id="SSF81342">
    <property type="entry name" value="Transmembrane di-heme cytochromes"/>
    <property type="match status" value="1"/>
</dbReference>
<dbReference type="PANTHER" id="PTHR30485">
    <property type="entry name" value="NI/FE-HYDROGENASE 1 B-TYPE CYTOCHROME SUBUNIT"/>
    <property type="match status" value="1"/>
</dbReference>
<feature type="domain" description="Cytochrome b561 bacterial/Ni-hydrogenase" evidence="8">
    <location>
        <begin position="69"/>
        <end position="251"/>
    </location>
</feature>
<evidence type="ECO:0000256" key="3">
    <source>
        <dbReference type="ARBA" id="ARBA00022692"/>
    </source>
</evidence>
<dbReference type="InterPro" id="IPR011577">
    <property type="entry name" value="Cyt_b561_bac/Ni-Hgenase"/>
</dbReference>
<keyword evidence="3 7" id="KW-0812">Transmembrane</keyword>
<feature type="transmembrane region" description="Helical" evidence="7">
    <location>
        <begin position="108"/>
        <end position="128"/>
    </location>
</feature>
<reference evidence="10" key="1">
    <citation type="submission" date="2015-07" db="EMBL/GenBank/DDBJ databases">
        <title>Complete genome sequence and phylogenetic analysis of Limnochorda pilosa.</title>
        <authorList>
            <person name="Watanabe M."/>
            <person name="Kojima H."/>
            <person name="Fukui M."/>
        </authorList>
    </citation>
    <scope>NUCLEOTIDE SEQUENCE [LARGE SCALE GENOMIC DNA]</scope>
    <source>
        <strain evidence="10">HC45</strain>
    </source>
</reference>
<keyword evidence="5 7" id="KW-0472">Membrane</keyword>
<feature type="transmembrane region" description="Helical" evidence="7">
    <location>
        <begin position="171"/>
        <end position="192"/>
    </location>
</feature>
<keyword evidence="10" id="KW-1185">Reference proteome</keyword>
<dbReference type="OrthoDB" id="257690at2"/>
<dbReference type="GO" id="GO:0009055">
    <property type="term" value="F:electron transfer activity"/>
    <property type="evidence" value="ECO:0007669"/>
    <property type="project" value="InterPro"/>
</dbReference>
<dbReference type="KEGG" id="lpil:LIP_2907"/>
<sequence>MELFRWETSPWGQQGILGISWDLLWLFLAVALLFVAGHALYAWRRPARGKTQAAGSTRREKASPERVVRHPLPARLFHWTMAASMLALVATAFLPVTGVKFAWVVPHWIAGLVLLASVLFHVVHALVWQDVRSIWFDRRDLELARLSLRRLVGRPGEAPAKPGKYPVANKAFHLMVTVAGLVVIATGLLMTRRVETPLWPRDPYFLEGAAKAAVYVLHGLAAVAFVGLIVGHVYFAIRPENLWITRSMIRGWITRSEYLGHHDPARWPVPAGETAARRRSAGRQRSRSEEV</sequence>
<gene>
    <name evidence="9" type="ORF">LIP_2907</name>
</gene>
<keyword evidence="2" id="KW-1003">Cell membrane</keyword>
<dbReference type="InterPro" id="IPR051542">
    <property type="entry name" value="Hydrogenase_cytochrome"/>
</dbReference>
<feature type="transmembrane region" description="Helical" evidence="7">
    <location>
        <begin position="212"/>
        <end position="237"/>
    </location>
</feature>
<keyword evidence="4 7" id="KW-1133">Transmembrane helix</keyword>
<protein>
    <submittedName>
        <fullName evidence="9">Cytochrome B</fullName>
    </submittedName>
</protein>
<evidence type="ECO:0000256" key="2">
    <source>
        <dbReference type="ARBA" id="ARBA00022475"/>
    </source>
</evidence>
<proteinExistence type="predicted"/>
<organism evidence="9 10">
    <name type="scientific">Limnochorda pilosa</name>
    <dbReference type="NCBI Taxonomy" id="1555112"/>
    <lineage>
        <taxon>Bacteria</taxon>
        <taxon>Bacillati</taxon>
        <taxon>Bacillota</taxon>
        <taxon>Limnochordia</taxon>
        <taxon>Limnochordales</taxon>
        <taxon>Limnochordaceae</taxon>
        <taxon>Limnochorda</taxon>
    </lineage>
</organism>
<evidence type="ECO:0000256" key="6">
    <source>
        <dbReference type="SAM" id="MobiDB-lite"/>
    </source>
</evidence>
<dbReference type="Gene3D" id="1.20.950.20">
    <property type="entry name" value="Transmembrane di-heme cytochromes, Chain C"/>
    <property type="match status" value="1"/>
</dbReference>
<reference evidence="10" key="2">
    <citation type="journal article" date="2016" name="Int. J. Syst. Evol. Microbiol.">
        <title>Complete genome sequence and cell structure of Limnochorda pilosa, a Gram-negative spore-former within the phylum Firmicutes.</title>
        <authorList>
            <person name="Watanabe M."/>
            <person name="Kojima H."/>
            <person name="Fukui M."/>
        </authorList>
    </citation>
    <scope>NUCLEOTIDE SEQUENCE [LARGE SCALE GENOMIC DNA]</scope>
    <source>
        <strain evidence="10">HC45</strain>
    </source>
</reference>
<feature type="region of interest" description="Disordered" evidence="6">
    <location>
        <begin position="269"/>
        <end position="291"/>
    </location>
</feature>
<dbReference type="RefSeq" id="WP_068139527.1">
    <property type="nucleotide sequence ID" value="NZ_AP014924.1"/>
</dbReference>
<feature type="transmembrane region" description="Helical" evidence="7">
    <location>
        <begin position="76"/>
        <end position="96"/>
    </location>
</feature>
<name>A0A0K2SNR2_LIMPI</name>
<evidence type="ECO:0000256" key="4">
    <source>
        <dbReference type="ARBA" id="ARBA00022989"/>
    </source>
</evidence>
<evidence type="ECO:0000259" key="8">
    <source>
        <dbReference type="Pfam" id="PF01292"/>
    </source>
</evidence>
<dbReference type="STRING" id="1555112.LIP_2907"/>
<dbReference type="Proteomes" id="UP000065807">
    <property type="component" value="Chromosome"/>
</dbReference>
<dbReference type="GO" id="GO:0020037">
    <property type="term" value="F:heme binding"/>
    <property type="evidence" value="ECO:0007669"/>
    <property type="project" value="TreeGrafter"/>
</dbReference>
<dbReference type="InterPro" id="IPR016174">
    <property type="entry name" value="Di-haem_cyt_TM"/>
</dbReference>
<evidence type="ECO:0000313" key="10">
    <source>
        <dbReference type="Proteomes" id="UP000065807"/>
    </source>
</evidence>
<dbReference type="AlphaFoldDB" id="A0A0K2SNR2"/>
<accession>A0A0K2SNR2</accession>
<feature type="transmembrane region" description="Helical" evidence="7">
    <location>
        <begin position="23"/>
        <end position="43"/>
    </location>
</feature>